<dbReference type="EMBL" id="CP048711">
    <property type="protein sequence ID" value="QIB66736.1"/>
    <property type="molecule type" value="Genomic_DNA"/>
</dbReference>
<evidence type="ECO:0000256" key="1">
    <source>
        <dbReference type="SAM" id="MobiDB-lite"/>
    </source>
</evidence>
<evidence type="ECO:0000313" key="3">
    <source>
        <dbReference type="Proteomes" id="UP000477680"/>
    </source>
</evidence>
<dbReference type="Proteomes" id="UP000477680">
    <property type="component" value="Chromosome"/>
</dbReference>
<dbReference type="AlphaFoldDB" id="A0A6C0U3X8"/>
<dbReference type="RefSeq" id="WP_163496170.1">
    <property type="nucleotide sequence ID" value="NZ_CP048711.1"/>
</dbReference>
<organism evidence="2 3">
    <name type="scientific">Kineobactrum salinum</name>
    <dbReference type="NCBI Taxonomy" id="2708301"/>
    <lineage>
        <taxon>Bacteria</taxon>
        <taxon>Pseudomonadati</taxon>
        <taxon>Pseudomonadota</taxon>
        <taxon>Gammaproteobacteria</taxon>
        <taxon>Cellvibrionales</taxon>
        <taxon>Halieaceae</taxon>
        <taxon>Kineobactrum</taxon>
    </lineage>
</organism>
<accession>A0A6C0U3X8</accession>
<feature type="region of interest" description="Disordered" evidence="1">
    <location>
        <begin position="71"/>
        <end position="91"/>
    </location>
</feature>
<sequence>MTRAPTCRPHIQSLLAGQVVEFDPYLVGPRGIPATLALTLLETVPRRLQAVTWPASTRSIARASSEILTQVQADTDSRANTSSEESRQVDR</sequence>
<protein>
    <submittedName>
        <fullName evidence="2">Uncharacterized protein</fullName>
    </submittedName>
</protein>
<name>A0A6C0U3X8_9GAMM</name>
<evidence type="ECO:0000313" key="2">
    <source>
        <dbReference type="EMBL" id="QIB66736.1"/>
    </source>
</evidence>
<proteinExistence type="predicted"/>
<gene>
    <name evidence="2" type="ORF">G3T16_16375</name>
</gene>
<dbReference type="KEGG" id="kim:G3T16_16375"/>
<reference evidence="2 3" key="1">
    <citation type="submission" date="2020-02" db="EMBL/GenBank/DDBJ databases">
        <title>Genome sequencing for Kineobactrum sp. M2.</title>
        <authorList>
            <person name="Park S.-J."/>
        </authorList>
    </citation>
    <scope>NUCLEOTIDE SEQUENCE [LARGE SCALE GENOMIC DNA]</scope>
    <source>
        <strain evidence="2 3">M2</strain>
    </source>
</reference>
<feature type="compositionally biased region" description="Polar residues" evidence="1">
    <location>
        <begin position="71"/>
        <end position="83"/>
    </location>
</feature>
<keyword evidence="3" id="KW-1185">Reference proteome</keyword>